<reference evidence="3 4" key="1">
    <citation type="submission" date="2024-12" db="EMBL/GenBank/DDBJ databases">
        <title>The unique morphological basis and parallel evolutionary history of personate flowers in Penstemon.</title>
        <authorList>
            <person name="Depatie T.H."/>
            <person name="Wessinger C.A."/>
        </authorList>
    </citation>
    <scope>NUCLEOTIDE SEQUENCE [LARGE SCALE GENOMIC DNA]</scope>
    <source>
        <strain evidence="3">WTNN_2</strain>
        <tissue evidence="3">Leaf</tissue>
    </source>
</reference>
<dbReference type="EMBL" id="JBJXBP010000004">
    <property type="protein sequence ID" value="KAL3833217.1"/>
    <property type="molecule type" value="Genomic_DNA"/>
</dbReference>
<dbReference type="InterPro" id="IPR019191">
    <property type="entry name" value="Essential_protein_Yae1_N"/>
</dbReference>
<dbReference type="PANTHER" id="PTHR28532:SF1">
    <property type="entry name" value="ORAL CANCER OVEREXPRESSED 1"/>
    <property type="match status" value="1"/>
</dbReference>
<dbReference type="PANTHER" id="PTHR28532">
    <property type="entry name" value="GEO13458P1"/>
    <property type="match status" value="1"/>
</dbReference>
<dbReference type="Pfam" id="PF09811">
    <property type="entry name" value="Yae1_N"/>
    <property type="match status" value="1"/>
</dbReference>
<proteinExistence type="inferred from homology"/>
<dbReference type="AlphaFoldDB" id="A0ABD3T8R3"/>
<organism evidence="3 4">
    <name type="scientific">Penstemon smallii</name>
    <dbReference type="NCBI Taxonomy" id="265156"/>
    <lineage>
        <taxon>Eukaryota</taxon>
        <taxon>Viridiplantae</taxon>
        <taxon>Streptophyta</taxon>
        <taxon>Embryophyta</taxon>
        <taxon>Tracheophyta</taxon>
        <taxon>Spermatophyta</taxon>
        <taxon>Magnoliopsida</taxon>
        <taxon>eudicotyledons</taxon>
        <taxon>Gunneridae</taxon>
        <taxon>Pentapetalae</taxon>
        <taxon>asterids</taxon>
        <taxon>lamiids</taxon>
        <taxon>Lamiales</taxon>
        <taxon>Plantaginaceae</taxon>
        <taxon>Cheloneae</taxon>
        <taxon>Penstemon</taxon>
    </lineage>
</organism>
<gene>
    <name evidence="3" type="ORF">ACJIZ3_007953</name>
</gene>
<dbReference type="Proteomes" id="UP001634393">
    <property type="component" value="Unassembled WGS sequence"/>
</dbReference>
<protein>
    <recommendedName>
        <fullName evidence="2">Essential protein Yae1 N-terminal domain-containing protein</fullName>
    </recommendedName>
</protein>
<evidence type="ECO:0000313" key="3">
    <source>
        <dbReference type="EMBL" id="KAL3833217.1"/>
    </source>
</evidence>
<evidence type="ECO:0000313" key="4">
    <source>
        <dbReference type="Proteomes" id="UP001634393"/>
    </source>
</evidence>
<keyword evidence="4" id="KW-1185">Reference proteome</keyword>
<name>A0ABD3T8R3_9LAMI</name>
<sequence length="141" mass="15885">MDSIDDIFGSSLNLEETHFKDGYDEGYADGLASGKEEGRQVGLKTGFEVGEELGFYRGCIDVWSSAIRVDPNCFSARIHKRINEMDEMLQQYPISEPENESVSDLMDSLRLKFRVICATMNMKLAYNNGYPEASDGESIEF</sequence>
<evidence type="ECO:0000256" key="1">
    <source>
        <dbReference type="ARBA" id="ARBA00038090"/>
    </source>
</evidence>
<evidence type="ECO:0000259" key="2">
    <source>
        <dbReference type="Pfam" id="PF09811"/>
    </source>
</evidence>
<feature type="domain" description="Essential protein Yae1 N-terminal" evidence="2">
    <location>
        <begin position="22"/>
        <end position="60"/>
    </location>
</feature>
<comment type="caution">
    <text evidence="3">The sequence shown here is derived from an EMBL/GenBank/DDBJ whole genome shotgun (WGS) entry which is preliminary data.</text>
</comment>
<comment type="similarity">
    <text evidence="1">Belongs to the LTO1 family.</text>
</comment>
<accession>A0ABD3T8R3</accession>
<dbReference type="InterPro" id="IPR052436">
    <property type="entry name" value="LTO1_adapter"/>
</dbReference>